<dbReference type="Proteomes" id="UP001148838">
    <property type="component" value="Unassembled WGS sequence"/>
</dbReference>
<organism evidence="2 3">
    <name type="scientific">Periplaneta americana</name>
    <name type="common">American cockroach</name>
    <name type="synonym">Blatta americana</name>
    <dbReference type="NCBI Taxonomy" id="6978"/>
    <lineage>
        <taxon>Eukaryota</taxon>
        <taxon>Metazoa</taxon>
        <taxon>Ecdysozoa</taxon>
        <taxon>Arthropoda</taxon>
        <taxon>Hexapoda</taxon>
        <taxon>Insecta</taxon>
        <taxon>Pterygota</taxon>
        <taxon>Neoptera</taxon>
        <taxon>Polyneoptera</taxon>
        <taxon>Dictyoptera</taxon>
        <taxon>Blattodea</taxon>
        <taxon>Blattoidea</taxon>
        <taxon>Blattidae</taxon>
        <taxon>Blattinae</taxon>
        <taxon>Periplaneta</taxon>
    </lineage>
</organism>
<protein>
    <submittedName>
        <fullName evidence="2">Uncharacterized protein</fullName>
    </submittedName>
</protein>
<feature type="compositionally biased region" description="Polar residues" evidence="1">
    <location>
        <begin position="1"/>
        <end position="18"/>
    </location>
</feature>
<gene>
    <name evidence="2" type="ORF">ANN_23409</name>
</gene>
<comment type="caution">
    <text evidence="2">The sequence shown here is derived from an EMBL/GenBank/DDBJ whole genome shotgun (WGS) entry which is preliminary data.</text>
</comment>
<evidence type="ECO:0000313" key="2">
    <source>
        <dbReference type="EMBL" id="KAJ4434838.1"/>
    </source>
</evidence>
<sequence length="303" mass="33204">MDSPKNLTVRSMSKQSPAYTEPPTPKPQKEARACWCHEIAIGLYTKTDLTNYLCMRDIRGLSPMYIDAGTCEGGRLVPGPRVHLGVILLLAPVMGPDSRGGGGRAVEGCRLLVVCALLTAFAAERILNLNAEQSDGITVFRISPMASLMLHRRRTGAISLHRWWQSPSAAISESDWFLYRAGISRRMTSCTVVSWWLWHYGISQNFASVAQTTTYTVAMTAIDPSSSFVPISLQRDVIVVHRSGEIRNTLNSRCEACDVKQKSVQPHAEEEDAVKAALVSTATLNFIANFMGCTFIVPEAGAV</sequence>
<feature type="region of interest" description="Disordered" evidence="1">
    <location>
        <begin position="1"/>
        <end position="27"/>
    </location>
</feature>
<evidence type="ECO:0000256" key="1">
    <source>
        <dbReference type="SAM" id="MobiDB-lite"/>
    </source>
</evidence>
<proteinExistence type="predicted"/>
<dbReference type="EMBL" id="JAJSOF020000025">
    <property type="protein sequence ID" value="KAJ4434838.1"/>
    <property type="molecule type" value="Genomic_DNA"/>
</dbReference>
<name>A0ABQ8SLG0_PERAM</name>
<evidence type="ECO:0000313" key="3">
    <source>
        <dbReference type="Proteomes" id="UP001148838"/>
    </source>
</evidence>
<keyword evidence="3" id="KW-1185">Reference proteome</keyword>
<accession>A0ABQ8SLG0</accession>
<reference evidence="2 3" key="1">
    <citation type="journal article" date="2022" name="Allergy">
        <title>Genome assembly and annotation of Periplaneta americana reveal a comprehensive cockroach allergen profile.</title>
        <authorList>
            <person name="Wang L."/>
            <person name="Xiong Q."/>
            <person name="Saelim N."/>
            <person name="Wang L."/>
            <person name="Nong W."/>
            <person name="Wan A.T."/>
            <person name="Shi M."/>
            <person name="Liu X."/>
            <person name="Cao Q."/>
            <person name="Hui J.H.L."/>
            <person name="Sookrung N."/>
            <person name="Leung T.F."/>
            <person name="Tungtrongchitr A."/>
            <person name="Tsui S.K.W."/>
        </authorList>
    </citation>
    <scope>NUCLEOTIDE SEQUENCE [LARGE SCALE GENOMIC DNA]</scope>
    <source>
        <strain evidence="2">PWHHKU_190912</strain>
    </source>
</reference>